<dbReference type="AlphaFoldDB" id="A0A1T4MKS9"/>
<sequence>MSAKAPLQIACQQVLQEDSSVFSIQWTDLPLELAQGMTPQRLLEAYLTAIRRLTWGLIQPDQTAEGIAFKLLGCVPLLCFLQPVPEAGGLSLRICGGLLVQRDQCDRGELAFCCEAKPDSFVRVTLRLSDYCPLLLGSQRPSVVRRWLYRLTQATLHRLVTIRFLARLYRQLGGTAKRVQTVQVQVQQGRNT</sequence>
<accession>A0A1T4MKS9</accession>
<evidence type="ECO:0000313" key="1">
    <source>
        <dbReference type="EMBL" id="SJZ67602.1"/>
    </source>
</evidence>
<evidence type="ECO:0000313" key="2">
    <source>
        <dbReference type="Proteomes" id="UP000190102"/>
    </source>
</evidence>
<dbReference type="EMBL" id="FUWR01000005">
    <property type="protein sequence ID" value="SJZ67602.1"/>
    <property type="molecule type" value="Genomic_DNA"/>
</dbReference>
<protein>
    <recommendedName>
        <fullName evidence="3">DUF2867 domain-containing protein</fullName>
    </recommendedName>
</protein>
<dbReference type="RefSeq" id="WP_078789694.1">
    <property type="nucleotide sequence ID" value="NZ_FUWR01000005.1"/>
</dbReference>
<dbReference type="OrthoDB" id="5396878at2"/>
<name>A0A1T4MKS9_9BACT</name>
<dbReference type="STRING" id="115783.SAMN02745119_01350"/>
<evidence type="ECO:0008006" key="3">
    <source>
        <dbReference type="Google" id="ProtNLM"/>
    </source>
</evidence>
<organism evidence="1 2">
    <name type="scientific">Trichlorobacter thiogenes</name>
    <dbReference type="NCBI Taxonomy" id="115783"/>
    <lineage>
        <taxon>Bacteria</taxon>
        <taxon>Pseudomonadati</taxon>
        <taxon>Thermodesulfobacteriota</taxon>
        <taxon>Desulfuromonadia</taxon>
        <taxon>Geobacterales</taxon>
        <taxon>Geobacteraceae</taxon>
        <taxon>Trichlorobacter</taxon>
    </lineage>
</organism>
<keyword evidence="2" id="KW-1185">Reference proteome</keyword>
<reference evidence="2" key="1">
    <citation type="submission" date="2017-02" db="EMBL/GenBank/DDBJ databases">
        <authorList>
            <person name="Varghese N."/>
            <person name="Submissions S."/>
        </authorList>
    </citation>
    <scope>NUCLEOTIDE SEQUENCE [LARGE SCALE GENOMIC DNA]</scope>
    <source>
        <strain evidence="2">ATCC BAA-34</strain>
    </source>
</reference>
<proteinExistence type="predicted"/>
<gene>
    <name evidence="1" type="ORF">SAMN02745119_01350</name>
</gene>
<dbReference type="Proteomes" id="UP000190102">
    <property type="component" value="Unassembled WGS sequence"/>
</dbReference>